<sequence>MIFFFFFFFFYYSLSLVIHMASYK</sequence>
<dbReference type="Proteomes" id="UP000009183">
    <property type="component" value="Chromosome 16"/>
</dbReference>
<protein>
    <submittedName>
        <fullName evidence="1">Uncharacterized protein</fullName>
    </submittedName>
</protein>
<reference evidence="2" key="1">
    <citation type="journal article" date="2007" name="Nature">
        <title>The grapevine genome sequence suggests ancestral hexaploidization in major angiosperm phyla.</title>
        <authorList>
            <consortium name="The French-Italian Public Consortium for Grapevine Genome Characterization."/>
            <person name="Jaillon O."/>
            <person name="Aury J.-M."/>
            <person name="Noel B."/>
            <person name="Policriti A."/>
            <person name="Clepet C."/>
            <person name="Casagrande A."/>
            <person name="Choisne N."/>
            <person name="Aubourg S."/>
            <person name="Vitulo N."/>
            <person name="Jubin C."/>
            <person name="Vezzi A."/>
            <person name="Legeai F."/>
            <person name="Hugueney P."/>
            <person name="Dasilva C."/>
            <person name="Horner D."/>
            <person name="Mica E."/>
            <person name="Jublot D."/>
            <person name="Poulain J."/>
            <person name="Bruyere C."/>
            <person name="Billault A."/>
            <person name="Segurens B."/>
            <person name="Gouyvenoux M."/>
            <person name="Ugarte E."/>
            <person name="Cattonaro F."/>
            <person name="Anthouard V."/>
            <person name="Vico V."/>
            <person name="Del Fabbro C."/>
            <person name="Alaux M."/>
            <person name="Di Gaspero G."/>
            <person name="Dumas V."/>
            <person name="Felice N."/>
            <person name="Paillard S."/>
            <person name="Juman I."/>
            <person name="Moroldo M."/>
            <person name="Scalabrin S."/>
            <person name="Canaguier A."/>
            <person name="Le Clainche I."/>
            <person name="Malacrida G."/>
            <person name="Durand E."/>
            <person name="Pesole G."/>
            <person name="Laucou V."/>
            <person name="Chatelet P."/>
            <person name="Merdinoglu D."/>
            <person name="Delledonne M."/>
            <person name="Pezzotti M."/>
            <person name="Lecharny A."/>
            <person name="Scarpelli C."/>
            <person name="Artiguenave F."/>
            <person name="Pe M.E."/>
            <person name="Valle G."/>
            <person name="Morgante M."/>
            <person name="Caboche M."/>
            <person name="Adam-Blondon A.-F."/>
            <person name="Weissenbach J."/>
            <person name="Quetier F."/>
            <person name="Wincker P."/>
        </authorList>
    </citation>
    <scope>NUCLEOTIDE SEQUENCE [LARGE SCALE GENOMIC DNA]</scope>
    <source>
        <strain evidence="2">cv. Pinot noir / PN40024</strain>
    </source>
</reference>
<dbReference type="EMBL" id="FN595750">
    <property type="protein sequence ID" value="CBI26519.3"/>
    <property type="molecule type" value="Genomic_DNA"/>
</dbReference>
<dbReference type="InParanoid" id="D7T7P8"/>
<proteinExistence type="predicted"/>
<gene>
    <name evidence="1" type="ordered locus">VIT_16s0039g02030</name>
</gene>
<organism evidence="1 2">
    <name type="scientific">Vitis vinifera</name>
    <name type="common">Grape</name>
    <dbReference type="NCBI Taxonomy" id="29760"/>
    <lineage>
        <taxon>Eukaryota</taxon>
        <taxon>Viridiplantae</taxon>
        <taxon>Streptophyta</taxon>
        <taxon>Embryophyta</taxon>
        <taxon>Tracheophyta</taxon>
        <taxon>Spermatophyta</taxon>
        <taxon>Magnoliopsida</taxon>
        <taxon>eudicotyledons</taxon>
        <taxon>Gunneridae</taxon>
        <taxon>Pentapetalae</taxon>
        <taxon>rosids</taxon>
        <taxon>Vitales</taxon>
        <taxon>Vitaceae</taxon>
        <taxon>Viteae</taxon>
        <taxon>Vitis</taxon>
    </lineage>
</organism>
<evidence type="ECO:0000313" key="2">
    <source>
        <dbReference type="Proteomes" id="UP000009183"/>
    </source>
</evidence>
<evidence type="ECO:0000313" key="1">
    <source>
        <dbReference type="EMBL" id="CBI26519.3"/>
    </source>
</evidence>
<keyword evidence="2" id="KW-1185">Reference proteome</keyword>
<dbReference type="HOGENOM" id="CLU_3421745_0_0_1"/>
<accession>D7T7P8</accession>
<dbReference type="AlphaFoldDB" id="D7T7P8"/>
<name>D7T7P8_VITVI</name>